<dbReference type="AlphaFoldDB" id="A0A1X6N3M6"/>
<dbReference type="OrthoDB" id="10367643at2759"/>
<protein>
    <submittedName>
        <fullName evidence="1">Uncharacterized protein</fullName>
    </submittedName>
</protein>
<evidence type="ECO:0000313" key="2">
    <source>
        <dbReference type="Proteomes" id="UP000194127"/>
    </source>
</evidence>
<evidence type="ECO:0000313" key="1">
    <source>
        <dbReference type="EMBL" id="OSX63229.1"/>
    </source>
</evidence>
<accession>A0A1X6N3M6</accession>
<organism evidence="1 2">
    <name type="scientific">Postia placenta MAD-698-R-SB12</name>
    <dbReference type="NCBI Taxonomy" id="670580"/>
    <lineage>
        <taxon>Eukaryota</taxon>
        <taxon>Fungi</taxon>
        <taxon>Dikarya</taxon>
        <taxon>Basidiomycota</taxon>
        <taxon>Agaricomycotina</taxon>
        <taxon>Agaricomycetes</taxon>
        <taxon>Polyporales</taxon>
        <taxon>Adustoporiaceae</taxon>
        <taxon>Rhodonia</taxon>
    </lineage>
</organism>
<reference evidence="1 2" key="1">
    <citation type="submission" date="2017-04" db="EMBL/GenBank/DDBJ databases">
        <title>Genome Sequence of the Model Brown-Rot Fungus Postia placenta SB12.</title>
        <authorList>
            <consortium name="DOE Joint Genome Institute"/>
            <person name="Gaskell J."/>
            <person name="Kersten P."/>
            <person name="Larrondo L.F."/>
            <person name="Canessa P."/>
            <person name="Martinez D."/>
            <person name="Hibbett D."/>
            <person name="Schmoll M."/>
            <person name="Kubicek C.P."/>
            <person name="Martinez A.T."/>
            <person name="Yadav J."/>
            <person name="Master E."/>
            <person name="Magnuson J.K."/>
            <person name="James T."/>
            <person name="Yaver D."/>
            <person name="Berka R."/>
            <person name="Labutti K."/>
            <person name="Lipzen A."/>
            <person name="Aerts A."/>
            <person name="Barry K."/>
            <person name="Henrissat B."/>
            <person name="Blanchette R."/>
            <person name="Grigoriev I."/>
            <person name="Cullen D."/>
        </authorList>
    </citation>
    <scope>NUCLEOTIDE SEQUENCE [LARGE SCALE GENOMIC DNA]</scope>
    <source>
        <strain evidence="1 2">MAD-698-R-SB12</strain>
    </source>
</reference>
<dbReference type="EMBL" id="KZ110595">
    <property type="protein sequence ID" value="OSX63229.1"/>
    <property type="molecule type" value="Genomic_DNA"/>
</dbReference>
<sequence>MPAAGNHIAEPAVIIVDGYTGLLPPAPAWDTCKSVVADVEMHSQVEVSSFTQEVTVGICVADGAPMDVDIVVAPQIADGVCTEEDSNMLQEEDEAVEMKLDGIAHELAPHTLITPRLMFPHLGYTGLLFPENIHPQLSPPLLADPINNLQPLPPQPPSISAVNSFHAAVPIGTVAELAFSVHPYSAIHTSSERDHWNPGGLCDAPLATANQGEVKFANACTSYTDAFCRRTRNGRVDWGGIMNANMTSIKIYRKTYSALMGAYLDDDTCKQIRARGTTAHNAREEMRKRRKRILPNCALNPEGSSRSRTRFAQKLQSAVYARAGRSAKAQRHKRTNKMVKHRTGDDLAELCLMLMRLSLMTSFDALL</sequence>
<dbReference type="Proteomes" id="UP000194127">
    <property type="component" value="Unassembled WGS sequence"/>
</dbReference>
<dbReference type="GeneID" id="36329906"/>
<keyword evidence="2" id="KW-1185">Reference proteome</keyword>
<dbReference type="RefSeq" id="XP_024340023.1">
    <property type="nucleotide sequence ID" value="XM_024484957.1"/>
</dbReference>
<proteinExistence type="predicted"/>
<name>A0A1X6N3M6_9APHY</name>
<gene>
    <name evidence="1" type="ORF">POSPLADRAFT_1138870</name>
</gene>